<evidence type="ECO:0000256" key="6">
    <source>
        <dbReference type="PROSITE-ProRule" id="PRU00169"/>
    </source>
</evidence>
<dbReference type="GO" id="GO:0005829">
    <property type="term" value="C:cytosol"/>
    <property type="evidence" value="ECO:0007669"/>
    <property type="project" value="TreeGrafter"/>
</dbReference>
<feature type="DNA-binding region" description="OmpR/PhoB-type" evidence="7">
    <location>
        <begin position="125"/>
        <end position="223"/>
    </location>
</feature>
<keyword evidence="11" id="KW-1185">Reference proteome</keyword>
<evidence type="ECO:0000256" key="1">
    <source>
        <dbReference type="ARBA" id="ARBA00022553"/>
    </source>
</evidence>
<reference evidence="10" key="1">
    <citation type="submission" date="2021-05" db="EMBL/GenBank/DDBJ databases">
        <title>Genome of Sphingobium sp. strain.</title>
        <authorList>
            <person name="Fan R."/>
        </authorList>
    </citation>
    <scope>NUCLEOTIDE SEQUENCE</scope>
    <source>
        <strain evidence="10">H33</strain>
    </source>
</reference>
<sequence length="225" mass="25122">MRILLAEDDAETATYVQRGLSELGHVVTRVENGEDALHLAVTETFEALILDRMMPGMEGLDVLRRLRAAAVQVPVIVLTAKGGISDRVSGLDAGADDYLVKPFALAELVARLNALARRPPISEVVTRMEVGDIVLDVLRRSVTRAGRVLHLQPREFSLLEVLMRNSGRVVTRTMFLEQVWGFHFDPQTNIVESHLSRLRAKLRANFPDDPIETIRGAGYRMRTDD</sequence>
<dbReference type="InterPro" id="IPR039420">
    <property type="entry name" value="WalR-like"/>
</dbReference>
<keyword evidence="3" id="KW-0805">Transcription regulation</keyword>
<evidence type="ECO:0000256" key="3">
    <source>
        <dbReference type="ARBA" id="ARBA00023015"/>
    </source>
</evidence>
<dbReference type="Proteomes" id="UP001138757">
    <property type="component" value="Unassembled WGS sequence"/>
</dbReference>
<keyword evidence="5" id="KW-0804">Transcription</keyword>
<organism evidence="10 11">
    <name type="scientific">Sphingobium nicotianae</name>
    <dbReference type="NCBI Taxonomy" id="2782607"/>
    <lineage>
        <taxon>Bacteria</taxon>
        <taxon>Pseudomonadati</taxon>
        <taxon>Pseudomonadota</taxon>
        <taxon>Alphaproteobacteria</taxon>
        <taxon>Sphingomonadales</taxon>
        <taxon>Sphingomonadaceae</taxon>
        <taxon>Sphingobium</taxon>
    </lineage>
</organism>
<evidence type="ECO:0000256" key="5">
    <source>
        <dbReference type="ARBA" id="ARBA00023163"/>
    </source>
</evidence>
<gene>
    <name evidence="10" type="ORF">KK488_20930</name>
</gene>
<dbReference type="InterPro" id="IPR001867">
    <property type="entry name" value="OmpR/PhoB-type_DNA-bd"/>
</dbReference>
<dbReference type="SMART" id="SM00448">
    <property type="entry name" value="REC"/>
    <property type="match status" value="1"/>
</dbReference>
<dbReference type="RefSeq" id="WP_214625679.1">
    <property type="nucleotide sequence ID" value="NZ_JAHGAW010000018.1"/>
</dbReference>
<dbReference type="SMART" id="SM00862">
    <property type="entry name" value="Trans_reg_C"/>
    <property type="match status" value="1"/>
</dbReference>
<dbReference type="Pfam" id="PF00486">
    <property type="entry name" value="Trans_reg_C"/>
    <property type="match status" value="1"/>
</dbReference>
<dbReference type="Gene3D" id="1.10.10.10">
    <property type="entry name" value="Winged helix-like DNA-binding domain superfamily/Winged helix DNA-binding domain"/>
    <property type="match status" value="1"/>
</dbReference>
<keyword evidence="1 6" id="KW-0597">Phosphoprotein</keyword>
<protein>
    <submittedName>
        <fullName evidence="10">Response regulator transcription factor</fullName>
    </submittedName>
</protein>
<evidence type="ECO:0000256" key="4">
    <source>
        <dbReference type="ARBA" id="ARBA00023125"/>
    </source>
</evidence>
<dbReference type="PROSITE" id="PS51755">
    <property type="entry name" value="OMPR_PHOB"/>
    <property type="match status" value="1"/>
</dbReference>
<name>A0A9X1DGE6_9SPHN</name>
<proteinExistence type="predicted"/>
<dbReference type="AlphaFoldDB" id="A0A9X1DGE6"/>
<evidence type="ECO:0000256" key="2">
    <source>
        <dbReference type="ARBA" id="ARBA00023012"/>
    </source>
</evidence>
<comment type="caution">
    <text evidence="10">The sequence shown here is derived from an EMBL/GenBank/DDBJ whole genome shotgun (WGS) entry which is preliminary data.</text>
</comment>
<dbReference type="Pfam" id="PF00072">
    <property type="entry name" value="Response_reg"/>
    <property type="match status" value="1"/>
</dbReference>
<dbReference type="GO" id="GO:0000976">
    <property type="term" value="F:transcription cis-regulatory region binding"/>
    <property type="evidence" value="ECO:0007669"/>
    <property type="project" value="TreeGrafter"/>
</dbReference>
<evidence type="ECO:0000259" key="8">
    <source>
        <dbReference type="PROSITE" id="PS50110"/>
    </source>
</evidence>
<accession>A0A9X1DGE6</accession>
<dbReference type="Gene3D" id="6.10.250.690">
    <property type="match status" value="1"/>
</dbReference>
<evidence type="ECO:0000313" key="11">
    <source>
        <dbReference type="Proteomes" id="UP001138757"/>
    </source>
</evidence>
<dbReference type="InterPro" id="IPR036388">
    <property type="entry name" value="WH-like_DNA-bd_sf"/>
</dbReference>
<dbReference type="EMBL" id="JAHGAW010000018">
    <property type="protein sequence ID" value="MBT2189424.1"/>
    <property type="molecule type" value="Genomic_DNA"/>
</dbReference>
<feature type="domain" description="OmpR/PhoB-type" evidence="9">
    <location>
        <begin position="125"/>
        <end position="223"/>
    </location>
</feature>
<dbReference type="CDD" id="cd00383">
    <property type="entry name" value="trans_reg_C"/>
    <property type="match status" value="1"/>
</dbReference>
<evidence type="ECO:0000313" key="10">
    <source>
        <dbReference type="EMBL" id="MBT2189424.1"/>
    </source>
</evidence>
<evidence type="ECO:0000259" key="9">
    <source>
        <dbReference type="PROSITE" id="PS51755"/>
    </source>
</evidence>
<dbReference type="GO" id="GO:0000156">
    <property type="term" value="F:phosphorelay response regulator activity"/>
    <property type="evidence" value="ECO:0007669"/>
    <property type="project" value="TreeGrafter"/>
</dbReference>
<dbReference type="FunFam" id="1.10.10.10:FF:000005">
    <property type="entry name" value="Two-component system response regulator"/>
    <property type="match status" value="1"/>
</dbReference>
<dbReference type="PANTHER" id="PTHR48111">
    <property type="entry name" value="REGULATOR OF RPOS"/>
    <property type="match status" value="1"/>
</dbReference>
<dbReference type="InterPro" id="IPR011006">
    <property type="entry name" value="CheY-like_superfamily"/>
</dbReference>
<feature type="domain" description="Response regulatory" evidence="8">
    <location>
        <begin position="2"/>
        <end position="116"/>
    </location>
</feature>
<keyword evidence="4 7" id="KW-0238">DNA-binding</keyword>
<dbReference type="GO" id="GO:0006355">
    <property type="term" value="P:regulation of DNA-templated transcription"/>
    <property type="evidence" value="ECO:0007669"/>
    <property type="project" value="InterPro"/>
</dbReference>
<dbReference type="SUPFAM" id="SSF52172">
    <property type="entry name" value="CheY-like"/>
    <property type="match status" value="1"/>
</dbReference>
<dbReference type="PANTHER" id="PTHR48111:SF76">
    <property type="entry name" value="TWO-COMPONENT RESPONSE REGULATOR"/>
    <property type="match status" value="1"/>
</dbReference>
<evidence type="ECO:0000256" key="7">
    <source>
        <dbReference type="PROSITE-ProRule" id="PRU01091"/>
    </source>
</evidence>
<dbReference type="Gene3D" id="3.40.50.2300">
    <property type="match status" value="1"/>
</dbReference>
<dbReference type="InterPro" id="IPR001789">
    <property type="entry name" value="Sig_transdc_resp-reg_receiver"/>
</dbReference>
<dbReference type="GO" id="GO:0032993">
    <property type="term" value="C:protein-DNA complex"/>
    <property type="evidence" value="ECO:0007669"/>
    <property type="project" value="TreeGrafter"/>
</dbReference>
<dbReference type="CDD" id="cd19935">
    <property type="entry name" value="REC_OmpR_CusR-like"/>
    <property type="match status" value="1"/>
</dbReference>
<dbReference type="PROSITE" id="PS50110">
    <property type="entry name" value="RESPONSE_REGULATORY"/>
    <property type="match status" value="1"/>
</dbReference>
<keyword evidence="2" id="KW-0902">Two-component regulatory system</keyword>
<feature type="modified residue" description="4-aspartylphosphate" evidence="6">
    <location>
        <position position="51"/>
    </location>
</feature>